<evidence type="ECO:0000256" key="8">
    <source>
        <dbReference type="ARBA" id="ARBA00023136"/>
    </source>
</evidence>
<dbReference type="InterPro" id="IPR017871">
    <property type="entry name" value="ABC_transporter-like_CS"/>
</dbReference>
<evidence type="ECO:0000256" key="2">
    <source>
        <dbReference type="ARBA" id="ARBA00022448"/>
    </source>
</evidence>
<dbReference type="InterPro" id="IPR027417">
    <property type="entry name" value="P-loop_NTPase"/>
</dbReference>
<feature type="transmembrane region" description="Helical" evidence="9">
    <location>
        <begin position="157"/>
        <end position="180"/>
    </location>
</feature>
<dbReference type="GO" id="GO:0016887">
    <property type="term" value="F:ATP hydrolysis activity"/>
    <property type="evidence" value="ECO:0007669"/>
    <property type="project" value="InterPro"/>
</dbReference>
<dbReference type="AlphaFoldDB" id="A0A4Q7M2M5"/>
<evidence type="ECO:0000259" key="10">
    <source>
        <dbReference type="PROSITE" id="PS50893"/>
    </source>
</evidence>
<dbReference type="OrthoDB" id="9806127at2"/>
<comment type="subcellular location">
    <subcellularLocation>
        <location evidence="1">Cell membrane</location>
        <topology evidence="1">Multi-pass membrane protein</topology>
    </subcellularLocation>
</comment>
<gene>
    <name evidence="12" type="ORF">EV386_1836</name>
</gene>
<evidence type="ECO:0000256" key="6">
    <source>
        <dbReference type="ARBA" id="ARBA00022840"/>
    </source>
</evidence>
<evidence type="ECO:0000256" key="3">
    <source>
        <dbReference type="ARBA" id="ARBA00022475"/>
    </source>
</evidence>
<dbReference type="FunFam" id="3.40.50.300:FF:000854">
    <property type="entry name" value="Multidrug ABC transporter ATP-binding protein"/>
    <property type="match status" value="1"/>
</dbReference>
<dbReference type="PANTHER" id="PTHR43394:SF1">
    <property type="entry name" value="ATP-BINDING CASSETTE SUB-FAMILY B MEMBER 10, MITOCHONDRIAL"/>
    <property type="match status" value="1"/>
</dbReference>
<dbReference type="InterPro" id="IPR036640">
    <property type="entry name" value="ABC1_TM_sf"/>
</dbReference>
<keyword evidence="2" id="KW-0813">Transport</keyword>
<sequence length="582" mass="63075">MLRRLLWRYLRPYRWLLAGVLVFQFLAAIGMLYLPSLNADIVDRGVAQGDTDYIWRTGGVMLAVSLLQIVAAVIATRLAAQASMALGRDLRDAVYGRVSGFSEREVSHFGAGSLITRNTNDVQQVQMIAMMGSTMLITAPLLAVGGIIMALRQDVRLSWLIAVSVPLLLIFAGLIIGRMVPLFRQYQLRLDTLNRVMREQLTGIRVVRAFVREAIEAARYRVANTDMLIVGRKVGSLFVLMFPGAMVILNITVLGVIWFGAVEVDSGRVQIGTLLAFMQYVGQILMGVLLATFMTVMIPRAAVSAERIAEVLDVESTLRESPTPVRALTSPGTLEFDQVTFTYPGAEHPVLDGVSFQVRAGQTVAVVGSTGAGKTTLLTLVARLIDTTSGAVRVGGVDVRDLELETLWASLGLVPQRPFLFAGTVGSNVRLGREDATDEEVWEALEIAQARDFVSEMDGGLSARISQGGTNVSGGQRQRLAIARAVLRRPALLLLDDSFSALDVATDARLRKALWRQLPEVTKLVVAQRVSTVADADAILVLEDGRLVGSGTHEELLATNQTYREIAESQLTVSATTGEAGA</sequence>
<dbReference type="PROSITE" id="PS50893">
    <property type="entry name" value="ABC_TRANSPORTER_2"/>
    <property type="match status" value="1"/>
</dbReference>
<feature type="domain" description="ABC transmembrane type-1" evidence="11">
    <location>
        <begin position="18"/>
        <end position="300"/>
    </location>
</feature>
<evidence type="ECO:0000256" key="1">
    <source>
        <dbReference type="ARBA" id="ARBA00004651"/>
    </source>
</evidence>
<evidence type="ECO:0000256" key="4">
    <source>
        <dbReference type="ARBA" id="ARBA00022692"/>
    </source>
</evidence>
<keyword evidence="3" id="KW-1003">Cell membrane</keyword>
<dbReference type="GO" id="GO:0015421">
    <property type="term" value="F:ABC-type oligopeptide transporter activity"/>
    <property type="evidence" value="ECO:0007669"/>
    <property type="project" value="TreeGrafter"/>
</dbReference>
<feature type="transmembrane region" description="Helical" evidence="9">
    <location>
        <begin position="53"/>
        <end position="75"/>
    </location>
</feature>
<keyword evidence="13" id="KW-1185">Reference proteome</keyword>
<dbReference type="GO" id="GO:0005524">
    <property type="term" value="F:ATP binding"/>
    <property type="evidence" value="ECO:0007669"/>
    <property type="project" value="UniProtKB-KW"/>
</dbReference>
<keyword evidence="7 9" id="KW-1133">Transmembrane helix</keyword>
<feature type="transmembrane region" description="Helical" evidence="9">
    <location>
        <begin position="12"/>
        <end position="33"/>
    </location>
</feature>
<dbReference type="PROSITE" id="PS50929">
    <property type="entry name" value="ABC_TM1F"/>
    <property type="match status" value="1"/>
</dbReference>
<dbReference type="InterPro" id="IPR011527">
    <property type="entry name" value="ABC1_TM_dom"/>
</dbReference>
<accession>A0A4Q7M2M5</accession>
<feature type="domain" description="ABC transporter" evidence="10">
    <location>
        <begin position="334"/>
        <end position="569"/>
    </location>
</feature>
<keyword evidence="4 9" id="KW-0812">Transmembrane</keyword>
<comment type="caution">
    <text evidence="12">The sequence shown here is derived from an EMBL/GenBank/DDBJ whole genome shotgun (WGS) entry which is preliminary data.</text>
</comment>
<dbReference type="Pfam" id="PF00005">
    <property type="entry name" value="ABC_tran"/>
    <property type="match status" value="1"/>
</dbReference>
<dbReference type="RefSeq" id="WP_130414296.1">
    <property type="nucleotide sequence ID" value="NZ_SGWX01000001.1"/>
</dbReference>
<dbReference type="Gene3D" id="3.40.50.300">
    <property type="entry name" value="P-loop containing nucleotide triphosphate hydrolases"/>
    <property type="match status" value="1"/>
</dbReference>
<protein>
    <submittedName>
        <fullName evidence="12">ATP-binding cassette subfamily B protein</fullName>
    </submittedName>
</protein>
<dbReference type="SUPFAM" id="SSF52540">
    <property type="entry name" value="P-loop containing nucleoside triphosphate hydrolases"/>
    <property type="match status" value="1"/>
</dbReference>
<proteinExistence type="predicted"/>
<evidence type="ECO:0000256" key="7">
    <source>
        <dbReference type="ARBA" id="ARBA00022989"/>
    </source>
</evidence>
<feature type="transmembrane region" description="Helical" evidence="9">
    <location>
        <begin position="280"/>
        <end position="298"/>
    </location>
</feature>
<evidence type="ECO:0000259" key="11">
    <source>
        <dbReference type="PROSITE" id="PS50929"/>
    </source>
</evidence>
<evidence type="ECO:0000313" key="12">
    <source>
        <dbReference type="EMBL" id="RZS61531.1"/>
    </source>
</evidence>
<evidence type="ECO:0000313" key="13">
    <source>
        <dbReference type="Proteomes" id="UP000293852"/>
    </source>
</evidence>
<dbReference type="InterPro" id="IPR003593">
    <property type="entry name" value="AAA+_ATPase"/>
</dbReference>
<dbReference type="InterPro" id="IPR003439">
    <property type="entry name" value="ABC_transporter-like_ATP-bd"/>
</dbReference>
<reference evidence="12 13" key="1">
    <citation type="submission" date="2019-02" db="EMBL/GenBank/DDBJ databases">
        <title>Sequencing the genomes of 1000 actinobacteria strains.</title>
        <authorList>
            <person name="Klenk H.-P."/>
        </authorList>
    </citation>
    <scope>NUCLEOTIDE SEQUENCE [LARGE SCALE GENOMIC DNA]</scope>
    <source>
        <strain evidence="12 13">DSM 16932</strain>
    </source>
</reference>
<dbReference type="CDD" id="cd18548">
    <property type="entry name" value="ABC_6TM_Tm287_like"/>
    <property type="match status" value="1"/>
</dbReference>
<dbReference type="EMBL" id="SGWX01000001">
    <property type="protein sequence ID" value="RZS61531.1"/>
    <property type="molecule type" value="Genomic_DNA"/>
</dbReference>
<dbReference type="SUPFAM" id="SSF90123">
    <property type="entry name" value="ABC transporter transmembrane region"/>
    <property type="match status" value="1"/>
</dbReference>
<dbReference type="PROSITE" id="PS00211">
    <property type="entry name" value="ABC_TRANSPORTER_1"/>
    <property type="match status" value="1"/>
</dbReference>
<dbReference type="SMART" id="SM00382">
    <property type="entry name" value="AAA"/>
    <property type="match status" value="1"/>
</dbReference>
<dbReference type="GO" id="GO:0005886">
    <property type="term" value="C:plasma membrane"/>
    <property type="evidence" value="ECO:0007669"/>
    <property type="project" value="UniProtKB-SubCell"/>
</dbReference>
<feature type="transmembrane region" description="Helical" evidence="9">
    <location>
        <begin position="127"/>
        <end position="151"/>
    </location>
</feature>
<dbReference type="PANTHER" id="PTHR43394">
    <property type="entry name" value="ATP-DEPENDENT PERMEASE MDL1, MITOCHONDRIAL"/>
    <property type="match status" value="1"/>
</dbReference>
<organism evidence="12 13">
    <name type="scientific">Xylanimonas ulmi</name>
    <dbReference type="NCBI Taxonomy" id="228973"/>
    <lineage>
        <taxon>Bacteria</taxon>
        <taxon>Bacillati</taxon>
        <taxon>Actinomycetota</taxon>
        <taxon>Actinomycetes</taxon>
        <taxon>Micrococcales</taxon>
        <taxon>Promicromonosporaceae</taxon>
        <taxon>Xylanimonas</taxon>
    </lineage>
</organism>
<keyword evidence="6 12" id="KW-0067">ATP-binding</keyword>
<dbReference type="InterPro" id="IPR039421">
    <property type="entry name" value="Type_1_exporter"/>
</dbReference>
<dbReference type="Pfam" id="PF00664">
    <property type="entry name" value="ABC_membrane"/>
    <property type="match status" value="1"/>
</dbReference>
<keyword evidence="5" id="KW-0547">Nucleotide-binding</keyword>
<dbReference type="Proteomes" id="UP000293852">
    <property type="component" value="Unassembled WGS sequence"/>
</dbReference>
<evidence type="ECO:0000256" key="9">
    <source>
        <dbReference type="SAM" id="Phobius"/>
    </source>
</evidence>
<name>A0A4Q7M2M5_9MICO</name>
<keyword evidence="8 9" id="KW-0472">Membrane</keyword>
<dbReference type="Gene3D" id="1.20.1560.10">
    <property type="entry name" value="ABC transporter type 1, transmembrane domain"/>
    <property type="match status" value="1"/>
</dbReference>
<evidence type="ECO:0000256" key="5">
    <source>
        <dbReference type="ARBA" id="ARBA00022741"/>
    </source>
</evidence>
<feature type="transmembrane region" description="Helical" evidence="9">
    <location>
        <begin position="237"/>
        <end position="260"/>
    </location>
</feature>